<evidence type="ECO:0000313" key="4">
    <source>
        <dbReference type="EMBL" id="SDA59919.1"/>
    </source>
</evidence>
<reference evidence="5" key="3">
    <citation type="submission" date="2023-04" db="EMBL/GenBank/DDBJ databases">
        <authorList>
            <person name="Wang Y."/>
        </authorList>
    </citation>
    <scope>NUCLEOTIDE SEQUENCE</scope>
    <source>
        <strain evidence="5">ZW18</strain>
    </source>
</reference>
<reference evidence="4 6" key="1">
    <citation type="submission" date="2016-10" db="EMBL/GenBank/DDBJ databases">
        <authorList>
            <person name="Varghese N."/>
            <person name="Submissions S."/>
        </authorList>
    </citation>
    <scope>NUCLEOTIDE SEQUENCE [LARGE SCALE GENOMIC DNA]</scope>
    <source>
        <strain evidence="4 6">ATCC 43761</strain>
    </source>
</reference>
<feature type="region of interest" description="Disordered" evidence="2">
    <location>
        <begin position="258"/>
        <end position="309"/>
    </location>
</feature>
<dbReference type="SUPFAM" id="SSF46785">
    <property type="entry name" value="Winged helix' DNA-binding domain"/>
    <property type="match status" value="2"/>
</dbReference>
<dbReference type="EMBL" id="FMXC01000017">
    <property type="protein sequence ID" value="SDA59919.1"/>
    <property type="molecule type" value="Genomic_DNA"/>
</dbReference>
<feature type="domain" description="Initiator Rep protein WH1" evidence="3">
    <location>
        <begin position="17"/>
        <end position="168"/>
    </location>
</feature>
<name>A0AAX3UE11_9LACO</name>
<evidence type="ECO:0000313" key="6">
    <source>
        <dbReference type="Proteomes" id="UP000181860"/>
    </source>
</evidence>
<dbReference type="Proteomes" id="UP000181860">
    <property type="component" value="Unassembled WGS sequence"/>
</dbReference>
<dbReference type="EMBL" id="CP123735">
    <property type="protein sequence ID" value="WGO85813.1"/>
    <property type="molecule type" value="Genomic_DNA"/>
</dbReference>
<reference evidence="5" key="2">
    <citation type="journal article" date="2022" name="Food Funct.">
        <title>Lactobacillus kefiranofaciens ZW18 from Kefir enhances the anti-tumor effect of anti-programmed cell death 1 (PD-1) immunotherapy by modulating the gut microbiota.</title>
        <authorList>
            <person name="Zhao J."/>
            <person name="Wang Y."/>
            <person name="Wang J."/>
            <person name="Lv M."/>
            <person name="Zhou C."/>
            <person name="Jia L."/>
            <person name="Geng W."/>
        </authorList>
    </citation>
    <scope>NUCLEOTIDE SEQUENCE</scope>
    <source>
        <strain evidence="5">ZW18</strain>
    </source>
</reference>
<sequence length="321" mass="37835">MAYDDRGKKLEHHDIAKISNAINNFQLHQLSKNEIKLFWTVISQMANQTDDEIVNHGIHFSYKEISELAGFKHLTKTRLYNLIRSMFTHLAQTLFIKEDKTSREIETTMFTPLKMIKIKKMHEDVLVKANEEMIPFLRRLRSTYTSFELARLMTLDSRYSLRLYTILMQWKKYGKVTLSKDYFYNVMDIPPSYRKRHRTSMVDYRIIQPAIKELKDKGLVTNLSCTKKYLTASTNGGRIVSDYIFTFDPQKLEDKKSRTNLKGKFRKVRSTSVKSTDEKKQDNSKKRNSNFNREKKNHKSTVKDHTSDHSMIDSAFGNLFN</sequence>
<dbReference type="Gene3D" id="1.10.10.10">
    <property type="entry name" value="Winged helix-like DNA-binding domain superfamily/Winged helix DNA-binding domain"/>
    <property type="match status" value="2"/>
</dbReference>
<dbReference type="AlphaFoldDB" id="A0AAX3UE11"/>
<dbReference type="InterPro" id="IPR036390">
    <property type="entry name" value="WH_DNA-bd_sf"/>
</dbReference>
<organism evidence="5 7">
    <name type="scientific">Lactobacillus kefiranofaciens</name>
    <dbReference type="NCBI Taxonomy" id="267818"/>
    <lineage>
        <taxon>Bacteria</taxon>
        <taxon>Bacillati</taxon>
        <taxon>Bacillota</taxon>
        <taxon>Bacilli</taxon>
        <taxon>Lactobacillales</taxon>
        <taxon>Lactobacillaceae</taxon>
        <taxon>Lactobacillus</taxon>
    </lineage>
</organism>
<dbReference type="Pfam" id="PF21205">
    <property type="entry name" value="Rep3_C"/>
    <property type="match status" value="1"/>
</dbReference>
<dbReference type="GO" id="GO:0003887">
    <property type="term" value="F:DNA-directed DNA polymerase activity"/>
    <property type="evidence" value="ECO:0007669"/>
    <property type="project" value="InterPro"/>
</dbReference>
<evidence type="ECO:0000313" key="5">
    <source>
        <dbReference type="EMBL" id="WGO85813.1"/>
    </source>
</evidence>
<proteinExistence type="inferred from homology"/>
<evidence type="ECO:0000256" key="1">
    <source>
        <dbReference type="ARBA" id="ARBA00038283"/>
    </source>
</evidence>
<gene>
    <name evidence="5" type="ORF">QEJ78_11005</name>
    <name evidence="4" type="ORF">SAMN02983011_01560</name>
</gene>
<evidence type="ECO:0000259" key="3">
    <source>
        <dbReference type="Pfam" id="PF01051"/>
    </source>
</evidence>
<protein>
    <submittedName>
        <fullName evidence="4">Initiator Replication protein</fullName>
    </submittedName>
    <submittedName>
        <fullName evidence="5">Replication initiation protein</fullName>
    </submittedName>
</protein>
<dbReference type="InterPro" id="IPR000525">
    <property type="entry name" value="Initiator_Rep_WH1"/>
</dbReference>
<dbReference type="InterPro" id="IPR036388">
    <property type="entry name" value="WH-like_DNA-bd_sf"/>
</dbReference>
<evidence type="ECO:0000313" key="7">
    <source>
        <dbReference type="Proteomes" id="UP001242513"/>
    </source>
</evidence>
<dbReference type="GO" id="GO:0006270">
    <property type="term" value="P:DNA replication initiation"/>
    <property type="evidence" value="ECO:0007669"/>
    <property type="project" value="InterPro"/>
</dbReference>
<accession>A0AAX3UE11</accession>
<dbReference type="RefSeq" id="WP_013851334.1">
    <property type="nucleotide sequence ID" value="NZ_CP123735.1"/>
</dbReference>
<dbReference type="Proteomes" id="UP001242513">
    <property type="component" value="Chromosome"/>
</dbReference>
<feature type="compositionally biased region" description="Basic residues" evidence="2">
    <location>
        <begin position="258"/>
        <end position="269"/>
    </location>
</feature>
<feature type="compositionally biased region" description="Basic and acidic residues" evidence="2">
    <location>
        <begin position="275"/>
        <end position="285"/>
    </location>
</feature>
<evidence type="ECO:0000256" key="2">
    <source>
        <dbReference type="SAM" id="MobiDB-lite"/>
    </source>
</evidence>
<dbReference type="Pfam" id="PF01051">
    <property type="entry name" value="Rep3_N"/>
    <property type="match status" value="1"/>
</dbReference>
<keyword evidence="6" id="KW-1185">Reference proteome</keyword>
<comment type="similarity">
    <text evidence="1">Belongs to the initiator RepB protein family.</text>
</comment>